<reference evidence="3" key="1">
    <citation type="submission" date="2017-04" db="EMBL/GenBank/DDBJ databases">
        <authorList>
            <person name="Criscuolo A."/>
        </authorList>
    </citation>
    <scope>NUCLEOTIDE SEQUENCE [LARGE SCALE GENOMIC DNA]</scope>
</reference>
<evidence type="ECO:0000256" key="1">
    <source>
        <dbReference type="SAM" id="MobiDB-lite"/>
    </source>
</evidence>
<feature type="region of interest" description="Disordered" evidence="1">
    <location>
        <begin position="316"/>
        <end position="339"/>
    </location>
</feature>
<organism evidence="2 3">
    <name type="scientific">Bacillus mobilis</name>
    <dbReference type="NCBI Taxonomy" id="2026190"/>
    <lineage>
        <taxon>Bacteria</taxon>
        <taxon>Bacillati</taxon>
        <taxon>Bacillota</taxon>
        <taxon>Bacilli</taxon>
        <taxon>Bacillales</taxon>
        <taxon>Bacillaceae</taxon>
        <taxon>Bacillus</taxon>
        <taxon>Bacillus cereus group</taxon>
    </lineage>
</organism>
<dbReference type="EMBL" id="FWZD01000024">
    <property type="protein sequence ID" value="SMD67660.1"/>
    <property type="molecule type" value="Genomic_DNA"/>
</dbReference>
<proteinExistence type="predicted"/>
<feature type="compositionally biased region" description="Basic and acidic residues" evidence="1">
    <location>
        <begin position="162"/>
        <end position="183"/>
    </location>
</feature>
<evidence type="ECO:0000313" key="3">
    <source>
        <dbReference type="Proteomes" id="UP000194439"/>
    </source>
</evidence>
<dbReference type="RefSeq" id="WP_072770109.1">
    <property type="nucleotide sequence ID" value="NZ_FWZD01000024.1"/>
</dbReference>
<protein>
    <recommendedName>
        <fullName evidence="4">Replication initiation and membrane attachment</fullName>
    </recommendedName>
</protein>
<dbReference type="AlphaFoldDB" id="A0A1Y5YVE6"/>
<gene>
    <name evidence="2" type="ORF">BACERE00185_00237</name>
</gene>
<evidence type="ECO:0000313" key="2">
    <source>
        <dbReference type="EMBL" id="SMD67660.1"/>
    </source>
</evidence>
<feature type="region of interest" description="Disordered" evidence="1">
    <location>
        <begin position="162"/>
        <end position="190"/>
    </location>
</feature>
<dbReference type="Proteomes" id="UP000194439">
    <property type="component" value="Unassembled WGS sequence"/>
</dbReference>
<sequence>MSTGQLLAETPMFVTEGKVSKEELRLPQHHFVAAMDWIDKLGESAYCDYLKLYTMADRSNKQREYDKVPRALASIWDELGRKEKYFRQKVLIPLWEYGLIDLIEYQGERKQKTGHKPMNIIVYRYPCNDFNRMVKPLEKVRDWKTDYKSAAKFYAIKGGRPKKDVKDSVEKPLSKDSTEKPLKDSVQNPNNNTKAITNVLNYFSKYVSIDPSPLEFFKLAILEKPTRYVEKELESLTTIHGKDILNESIKRLADKDTTNYIATIKGIIRQWEKQGMQCFDDIEKVETEYINSRKSVAPVKQSRTVPKKSARRTELLPEWVKNKDDEDASRNQSEDELAEERKRLEEVLNKYKRA</sequence>
<accession>A0A1Y5YVE6</accession>
<evidence type="ECO:0008006" key="4">
    <source>
        <dbReference type="Google" id="ProtNLM"/>
    </source>
</evidence>
<name>A0A1Y5YVE6_9BACI</name>